<evidence type="ECO:0000256" key="10">
    <source>
        <dbReference type="ARBA" id="ARBA00022989"/>
    </source>
</evidence>
<comment type="similarity">
    <text evidence="4">Belongs to the glycosyltransferase 2 family.</text>
</comment>
<evidence type="ECO:0000256" key="1">
    <source>
        <dbReference type="ARBA" id="ARBA00004141"/>
    </source>
</evidence>
<evidence type="ECO:0000256" key="8">
    <source>
        <dbReference type="ARBA" id="ARBA00022679"/>
    </source>
</evidence>
<evidence type="ECO:0000256" key="3">
    <source>
        <dbReference type="ARBA" id="ARBA00004991"/>
    </source>
</evidence>
<sequence length="288" mass="32324">GANPKINTLLPALKEAKHPILWVLDSNVRVEPGSMERAAQALCRPGIGLVHHLPFAIEPRGFGARLEQMFLDTTHARMYSGINWTATASCVNGKSNLYRKEDIGRIGGLGAFANYLAEDNMIAERILHLGQRGHHLIGMAWQPLGPMSVGAYYGRRARWSRIRKYNVTAATLFEPFTESLACGAYGAWSMKVLFGLPFFPVFFVHLLIWLVCDILVFRWIHGQKDRLALVISPEASVIKETALWLAAWVVREGTALPLWVWAMCGTVVEWRGRQYHLSMDGTIDLKRA</sequence>
<comment type="subcellular location">
    <subcellularLocation>
        <location evidence="1">Membrane</location>
        <topology evidence="1">Multi-pass membrane protein</topology>
    </subcellularLocation>
</comment>
<keyword evidence="10 15" id="KW-1133">Transmembrane helix</keyword>
<evidence type="ECO:0000256" key="2">
    <source>
        <dbReference type="ARBA" id="ARBA00004760"/>
    </source>
</evidence>
<evidence type="ECO:0000256" key="11">
    <source>
        <dbReference type="ARBA" id="ARBA00023136"/>
    </source>
</evidence>
<evidence type="ECO:0000256" key="6">
    <source>
        <dbReference type="ARBA" id="ARBA00019988"/>
    </source>
</evidence>
<dbReference type="EMBL" id="KZ988334">
    <property type="protein sequence ID" value="RKP12434.1"/>
    <property type="molecule type" value="Genomic_DNA"/>
</dbReference>
<evidence type="ECO:0000256" key="15">
    <source>
        <dbReference type="SAM" id="Phobius"/>
    </source>
</evidence>
<accession>A0A4P9Y182</accession>
<keyword evidence="8 16" id="KW-0808">Transferase</keyword>
<evidence type="ECO:0000256" key="9">
    <source>
        <dbReference type="ARBA" id="ARBA00022692"/>
    </source>
</evidence>
<evidence type="ECO:0000256" key="12">
    <source>
        <dbReference type="ARBA" id="ARBA00031017"/>
    </source>
</evidence>
<feature type="non-terminal residue" evidence="16">
    <location>
        <position position="1"/>
    </location>
</feature>
<dbReference type="SUPFAM" id="SSF53448">
    <property type="entry name" value="Nucleotide-diphospho-sugar transferases"/>
    <property type="match status" value="1"/>
</dbReference>
<dbReference type="OrthoDB" id="1483400at2759"/>
<dbReference type="InterPro" id="IPR025993">
    <property type="entry name" value="Ceramide_glucosylTrfase"/>
</dbReference>
<dbReference type="PANTHER" id="PTHR12726">
    <property type="entry name" value="CERAMIDE GLUCOSYLTRANSFERASE"/>
    <property type="match status" value="1"/>
</dbReference>
<evidence type="ECO:0000313" key="17">
    <source>
        <dbReference type="Proteomes" id="UP000267251"/>
    </source>
</evidence>
<evidence type="ECO:0000256" key="7">
    <source>
        <dbReference type="ARBA" id="ARBA00022676"/>
    </source>
</evidence>
<evidence type="ECO:0000256" key="5">
    <source>
        <dbReference type="ARBA" id="ARBA00012699"/>
    </source>
</evidence>
<feature type="transmembrane region" description="Helical" evidence="15">
    <location>
        <begin position="165"/>
        <end position="188"/>
    </location>
</feature>
<protein>
    <recommendedName>
        <fullName evidence="6">Ceramide glucosyltransferase</fullName>
        <ecNumber evidence="5">2.4.1.80</ecNumber>
    </recommendedName>
    <alternativeName>
        <fullName evidence="13">Glucosylceramide synthase</fullName>
    </alternativeName>
    <alternativeName>
        <fullName evidence="14">UDP-glucose ceramide glucosyltransferase</fullName>
    </alternativeName>
    <alternativeName>
        <fullName evidence="12">UDP-glucose:N-acylsphingosine D-glucosyltransferase</fullName>
    </alternativeName>
</protein>
<keyword evidence="7" id="KW-0328">Glycosyltransferase</keyword>
<dbReference type="UniPathway" id="UPA00222"/>
<evidence type="ECO:0000256" key="13">
    <source>
        <dbReference type="ARBA" id="ARBA00031543"/>
    </source>
</evidence>
<feature type="transmembrane region" description="Helical" evidence="15">
    <location>
        <begin position="194"/>
        <end position="217"/>
    </location>
</feature>
<dbReference type="PANTHER" id="PTHR12726:SF0">
    <property type="entry name" value="CERAMIDE GLUCOSYLTRANSFERASE"/>
    <property type="match status" value="1"/>
</dbReference>
<gene>
    <name evidence="16" type="ORF">BJ684DRAFT_11479</name>
</gene>
<keyword evidence="9 15" id="KW-0812">Transmembrane</keyword>
<proteinExistence type="inferred from homology"/>
<dbReference type="InterPro" id="IPR029044">
    <property type="entry name" value="Nucleotide-diphossugar_trans"/>
</dbReference>
<comment type="pathway">
    <text evidence="2">Lipid metabolism; sphingolipid metabolism.</text>
</comment>
<dbReference type="AlphaFoldDB" id="A0A4P9Y182"/>
<keyword evidence="17" id="KW-1185">Reference proteome</keyword>
<evidence type="ECO:0000256" key="4">
    <source>
        <dbReference type="ARBA" id="ARBA00006739"/>
    </source>
</evidence>
<dbReference type="GO" id="GO:0016020">
    <property type="term" value="C:membrane"/>
    <property type="evidence" value="ECO:0007669"/>
    <property type="project" value="UniProtKB-SubCell"/>
</dbReference>
<evidence type="ECO:0000313" key="16">
    <source>
        <dbReference type="EMBL" id="RKP12434.1"/>
    </source>
</evidence>
<dbReference type="EC" id="2.4.1.80" evidence="5"/>
<evidence type="ECO:0000256" key="14">
    <source>
        <dbReference type="ARBA" id="ARBA00032575"/>
    </source>
</evidence>
<comment type="pathway">
    <text evidence="3">Sphingolipid metabolism.</text>
</comment>
<dbReference type="Pfam" id="PF13506">
    <property type="entry name" value="Glyco_transf_21"/>
    <property type="match status" value="1"/>
</dbReference>
<reference evidence="17" key="1">
    <citation type="journal article" date="2018" name="Nat. Microbiol.">
        <title>Leveraging single-cell genomics to expand the fungal tree of life.</title>
        <authorList>
            <person name="Ahrendt S.R."/>
            <person name="Quandt C.A."/>
            <person name="Ciobanu D."/>
            <person name="Clum A."/>
            <person name="Salamov A."/>
            <person name="Andreopoulos B."/>
            <person name="Cheng J.F."/>
            <person name="Woyke T."/>
            <person name="Pelin A."/>
            <person name="Henrissat B."/>
            <person name="Reynolds N.K."/>
            <person name="Benny G.L."/>
            <person name="Smith M.E."/>
            <person name="James T.Y."/>
            <person name="Grigoriev I.V."/>
        </authorList>
    </citation>
    <scope>NUCLEOTIDE SEQUENCE [LARGE SCALE GENOMIC DNA]</scope>
</reference>
<keyword evidence="11 15" id="KW-0472">Membrane</keyword>
<dbReference type="GO" id="GO:0008120">
    <property type="term" value="F:ceramide glucosyltransferase activity"/>
    <property type="evidence" value="ECO:0007669"/>
    <property type="project" value="UniProtKB-EC"/>
</dbReference>
<dbReference type="Proteomes" id="UP000267251">
    <property type="component" value="Unassembled WGS sequence"/>
</dbReference>
<dbReference type="GO" id="GO:0006679">
    <property type="term" value="P:glucosylceramide biosynthetic process"/>
    <property type="evidence" value="ECO:0007669"/>
    <property type="project" value="TreeGrafter"/>
</dbReference>
<organism evidence="16 17">
    <name type="scientific">Piptocephalis cylindrospora</name>
    <dbReference type="NCBI Taxonomy" id="1907219"/>
    <lineage>
        <taxon>Eukaryota</taxon>
        <taxon>Fungi</taxon>
        <taxon>Fungi incertae sedis</taxon>
        <taxon>Zoopagomycota</taxon>
        <taxon>Zoopagomycotina</taxon>
        <taxon>Zoopagomycetes</taxon>
        <taxon>Zoopagales</taxon>
        <taxon>Piptocephalidaceae</taxon>
        <taxon>Piptocephalis</taxon>
    </lineage>
</organism>
<name>A0A4P9Y182_9FUNG</name>